<reference evidence="2" key="1">
    <citation type="journal article" date="2023" name="Plant J.">
        <title>Genome sequences and population genomics provide insights into the demographic history, inbreeding, and mutation load of two 'living fossil' tree species of Dipteronia.</title>
        <authorList>
            <person name="Feng Y."/>
            <person name="Comes H.P."/>
            <person name="Chen J."/>
            <person name="Zhu S."/>
            <person name="Lu R."/>
            <person name="Zhang X."/>
            <person name="Li P."/>
            <person name="Qiu J."/>
            <person name="Olsen K.M."/>
            <person name="Qiu Y."/>
        </authorList>
    </citation>
    <scope>NUCLEOTIDE SEQUENCE</scope>
    <source>
        <strain evidence="2">KIB01</strain>
    </source>
</reference>
<dbReference type="AlphaFoldDB" id="A0AAD9X741"/>
<proteinExistence type="predicted"/>
<evidence type="ECO:0000313" key="3">
    <source>
        <dbReference type="Proteomes" id="UP001280121"/>
    </source>
</evidence>
<feature type="compositionally biased region" description="Polar residues" evidence="1">
    <location>
        <begin position="56"/>
        <end position="66"/>
    </location>
</feature>
<evidence type="ECO:0000313" key="2">
    <source>
        <dbReference type="EMBL" id="KAK2653942.1"/>
    </source>
</evidence>
<sequence length="118" mass="13604">MFWEKKRISNDIYIHLSVIWRRNLMHVSLVENEISSSTYERSLMSTTKEPFDRGSSENQSRPNILSPTHPEQENRYEIPSSGSNITVITGMDNKIVWNVIWDVNRALQACSTPGADIH</sequence>
<dbReference type="EMBL" id="JANJYI010000004">
    <property type="protein sequence ID" value="KAK2653942.1"/>
    <property type="molecule type" value="Genomic_DNA"/>
</dbReference>
<feature type="region of interest" description="Disordered" evidence="1">
    <location>
        <begin position="41"/>
        <end position="82"/>
    </location>
</feature>
<dbReference type="Proteomes" id="UP001280121">
    <property type="component" value="Unassembled WGS sequence"/>
</dbReference>
<gene>
    <name evidence="2" type="ORF">Ddye_013798</name>
</gene>
<organism evidence="2 3">
    <name type="scientific">Dipteronia dyeriana</name>
    <dbReference type="NCBI Taxonomy" id="168575"/>
    <lineage>
        <taxon>Eukaryota</taxon>
        <taxon>Viridiplantae</taxon>
        <taxon>Streptophyta</taxon>
        <taxon>Embryophyta</taxon>
        <taxon>Tracheophyta</taxon>
        <taxon>Spermatophyta</taxon>
        <taxon>Magnoliopsida</taxon>
        <taxon>eudicotyledons</taxon>
        <taxon>Gunneridae</taxon>
        <taxon>Pentapetalae</taxon>
        <taxon>rosids</taxon>
        <taxon>malvids</taxon>
        <taxon>Sapindales</taxon>
        <taxon>Sapindaceae</taxon>
        <taxon>Hippocastanoideae</taxon>
        <taxon>Acereae</taxon>
        <taxon>Dipteronia</taxon>
    </lineage>
</organism>
<comment type="caution">
    <text evidence="2">The sequence shown here is derived from an EMBL/GenBank/DDBJ whole genome shotgun (WGS) entry which is preliminary data.</text>
</comment>
<evidence type="ECO:0000256" key="1">
    <source>
        <dbReference type="SAM" id="MobiDB-lite"/>
    </source>
</evidence>
<accession>A0AAD9X741</accession>
<keyword evidence="3" id="KW-1185">Reference proteome</keyword>
<name>A0AAD9X741_9ROSI</name>
<protein>
    <submittedName>
        <fullName evidence="2">Uncharacterized protein</fullName>
    </submittedName>
</protein>